<dbReference type="EMBL" id="FR745874">
    <property type="protein sequence ID" value="CBY78160.1"/>
    <property type="molecule type" value="Genomic_DNA"/>
</dbReference>
<dbReference type="GeneID" id="31412284"/>
<dbReference type="Proteomes" id="UP000008084">
    <property type="component" value="Plasmid pYV03"/>
</dbReference>
<accession>A0A0H3NWB2</accession>
<name>A0A0H3NWB2_YERE1</name>
<proteinExistence type="predicted"/>
<dbReference type="AlphaFoldDB" id="A0A0H3NWB2"/>
<organism evidence="1 2">
    <name type="scientific">Yersinia enterocolitica subsp. palearctica serotype O:3 (strain DSM 13030 / CIP 106945 / Y11)</name>
    <dbReference type="NCBI Taxonomy" id="930944"/>
    <lineage>
        <taxon>Bacteria</taxon>
        <taxon>Pseudomonadati</taxon>
        <taxon>Pseudomonadota</taxon>
        <taxon>Gammaproteobacteria</taxon>
        <taxon>Enterobacterales</taxon>
        <taxon>Yersiniaceae</taxon>
        <taxon>Yersinia</taxon>
    </lineage>
</organism>
<evidence type="ECO:0000313" key="2">
    <source>
        <dbReference type="Proteomes" id="UP000008084"/>
    </source>
</evidence>
<dbReference type="InterPro" id="IPR012671">
    <property type="entry name" value="T3SS_PscE/YscE"/>
</dbReference>
<dbReference type="Gene3D" id="1.20.5.420">
    <property type="entry name" value="Immunoglobulin FC, subunit C"/>
    <property type="match status" value="1"/>
</dbReference>
<sequence length="67" mass="7665">MTQLEEQLHNVETVRSITMQLEMALAKLKKDMMRGGDAKQYQVWQSESKAIESAIAIIHYVTGDLKK</sequence>
<keyword evidence="1" id="KW-0614">Plasmid</keyword>
<dbReference type="SMR" id="A0A0H3NWB2"/>
<reference evidence="1 2" key="1">
    <citation type="journal article" date="2011" name="J. Bacteriol.">
        <title>Complete genome sequence of Yersinia enterocolitica subsp. palearctica serogroup O:3.</title>
        <authorList>
            <person name="Batzilla J."/>
            <person name="Hoper D."/>
            <person name="Antonenka U."/>
            <person name="Heesemann J."/>
            <person name="Rakin A."/>
        </authorList>
    </citation>
    <scope>NUCLEOTIDE SEQUENCE [LARGE SCALE GENOMIC DNA]</scope>
    <source>
        <strain evidence="2">DSM 13030 / CIP 106945 / Y11</strain>
        <plasmid evidence="1 2">pYV03</plasmid>
    </source>
</reference>
<protein>
    <submittedName>
        <fullName evidence="1">Type III secretion protein (YscE)</fullName>
    </submittedName>
</protein>
<gene>
    <name evidence="1" type="ordered locus">Y11_p0631</name>
</gene>
<dbReference type="KEGG" id="yey:Y11_p0631"/>
<dbReference type="HOGENOM" id="CLU_202959_0_0_6"/>
<dbReference type="NCBIfam" id="TIGR02501">
    <property type="entry name" value="type_III_yscE"/>
    <property type="match status" value="1"/>
</dbReference>
<evidence type="ECO:0000313" key="1">
    <source>
        <dbReference type="EMBL" id="CBY78160.1"/>
    </source>
</evidence>
<dbReference type="PATRIC" id="fig|930944.6.peg.4385"/>
<geneLocation type="plasmid" evidence="1 2">
    <name>pYV03</name>
</geneLocation>
<dbReference type="RefSeq" id="WP_005176461.1">
    <property type="nucleotide sequence ID" value="NC_017565.1"/>
</dbReference>
<dbReference type="Pfam" id="PF08988">
    <property type="entry name" value="T3SS_needle_E"/>
    <property type="match status" value="1"/>
</dbReference>